<dbReference type="InterPro" id="IPR002156">
    <property type="entry name" value="RNaseH_domain"/>
</dbReference>
<keyword evidence="1" id="KW-0732">Signal</keyword>
<proteinExistence type="predicted"/>
<evidence type="ECO:0000313" key="5">
    <source>
        <dbReference type="Proteomes" id="UP000694864"/>
    </source>
</evidence>
<feature type="signal peptide" evidence="1">
    <location>
        <begin position="1"/>
        <end position="20"/>
    </location>
</feature>
<dbReference type="CDD" id="cd06222">
    <property type="entry name" value="RNase_H_like"/>
    <property type="match status" value="1"/>
</dbReference>
<evidence type="ECO:0000256" key="1">
    <source>
        <dbReference type="SAM" id="SignalP"/>
    </source>
</evidence>
<dbReference type="InterPro" id="IPR012337">
    <property type="entry name" value="RNaseH-like_sf"/>
</dbReference>
<evidence type="ECO:0000259" key="2">
    <source>
        <dbReference type="Pfam" id="PF00078"/>
    </source>
</evidence>
<dbReference type="PANTHER" id="PTHR33116">
    <property type="entry name" value="REVERSE TRANSCRIPTASE ZINC-BINDING DOMAIN-CONTAINING PROTEIN-RELATED-RELATED"/>
    <property type="match status" value="1"/>
</dbReference>
<feature type="domain" description="Reverse transcriptase" evidence="2">
    <location>
        <begin position="15"/>
        <end position="127"/>
    </location>
</feature>
<dbReference type="SUPFAM" id="SSF53098">
    <property type="entry name" value="Ribonuclease H-like"/>
    <property type="match status" value="1"/>
</dbReference>
<dbReference type="InterPro" id="IPR026960">
    <property type="entry name" value="RVT-Znf"/>
</dbReference>
<dbReference type="RefSeq" id="XP_010481092.1">
    <property type="nucleotide sequence ID" value="XM_010482790.1"/>
</dbReference>
<dbReference type="Pfam" id="PF13456">
    <property type="entry name" value="RVT_3"/>
    <property type="match status" value="1"/>
</dbReference>
<dbReference type="GeneID" id="104759918"/>
<feature type="domain" description="Reverse transcriptase zinc-binding" evidence="4">
    <location>
        <begin position="418"/>
        <end position="514"/>
    </location>
</feature>
<feature type="domain" description="RNase H type-1" evidence="3">
    <location>
        <begin position="603"/>
        <end position="722"/>
    </location>
</feature>
<dbReference type="Proteomes" id="UP000694864">
    <property type="component" value="Chromosome 17"/>
</dbReference>
<dbReference type="Pfam" id="PF13966">
    <property type="entry name" value="zf-RVT"/>
    <property type="match status" value="1"/>
</dbReference>
<evidence type="ECO:0000259" key="4">
    <source>
        <dbReference type="Pfam" id="PF13966"/>
    </source>
</evidence>
<dbReference type="Pfam" id="PF00078">
    <property type="entry name" value="RVT_1"/>
    <property type="match status" value="1"/>
</dbReference>
<dbReference type="InterPro" id="IPR036397">
    <property type="entry name" value="RNaseH_sf"/>
</dbReference>
<evidence type="ECO:0000313" key="6">
    <source>
        <dbReference type="RefSeq" id="XP_010481092.1"/>
    </source>
</evidence>
<dbReference type="InterPro" id="IPR044730">
    <property type="entry name" value="RNase_H-like_dom_plant"/>
</dbReference>
<accession>A0ABM0X5M3</accession>
<protein>
    <submittedName>
        <fullName evidence="6">Uncharacterized protein LOC104759918</fullName>
    </submittedName>
</protein>
<sequence length="742" mass="82837">MGFLEKWITWIIFCVSSVEYKVLLNGQPNGLIKPERDLRQGDPLSPYLFIICKEVLIANIRKAESDKRITSIKVANKCPPITHLLFADDSLFFCKATKEECGAILDVLKNYEAASGQQINFSKSSLQFGHLVPEKIRTEVHSTLGITNIGGMGSYLGLPESLGGSKTKVFSFVRDRLQIRTTGWTAKLLSKGGKEVMIKSVATAVPTFVMSCYRIPKTITSKLTSAVANFWWSSNGQTGGMHWLAWEKLCSSNQLGGLGFRNVDDFNTALLAKQLWRLIEVPDSLFARVFKSRYYRNSNPMVPIKSYSPSYSWRSIISARSLVNKVLITRVGYGDTISIWTDSWVPAQFPRPAQSKDSFKDPLLQMNDLIDRANNTWRMDRLAAHFASADVDLIGAIPLSINQQPDSLGWHFTKTGKYTVRSGYQAARMTVTQENQVVAHGPDITPLKAAVWKTQCPPKLQHFMWQILSGCLSVTANLRRRGISCDVHCSRCGAEDETINHALFECPPPARQAWAIANVPTGFQAFPTPSVYANLDHFLGEHNPGAQEKPDEVIRLALSEAKAWLEAQSEEEVCCLLNPHSGPRVAVRGAQLPSAFSGYRCFVDGSWKDSDRFAGAGWVCWSSQRASSLMGAANFHRSLSPLHAEVEAFVWAMRCMIGHDLMDVAFYTDCSDLVKMVSSPSDWPAYSAYLDDIKVDLAEFSSFSLTLISRKDNEFADRLARQVRIQPHATTFVNDFPPNWLV</sequence>
<dbReference type="Gene3D" id="3.30.420.10">
    <property type="entry name" value="Ribonuclease H-like superfamily/Ribonuclease H"/>
    <property type="match status" value="1"/>
</dbReference>
<dbReference type="InterPro" id="IPR000477">
    <property type="entry name" value="RT_dom"/>
</dbReference>
<reference evidence="6" key="2">
    <citation type="submission" date="2025-08" db="UniProtKB">
        <authorList>
            <consortium name="RefSeq"/>
        </authorList>
    </citation>
    <scope>IDENTIFICATION</scope>
    <source>
        <tissue evidence="6">Leaf</tissue>
    </source>
</reference>
<organism evidence="5 6">
    <name type="scientific">Camelina sativa</name>
    <name type="common">False flax</name>
    <name type="synonym">Myagrum sativum</name>
    <dbReference type="NCBI Taxonomy" id="90675"/>
    <lineage>
        <taxon>Eukaryota</taxon>
        <taxon>Viridiplantae</taxon>
        <taxon>Streptophyta</taxon>
        <taxon>Embryophyta</taxon>
        <taxon>Tracheophyta</taxon>
        <taxon>Spermatophyta</taxon>
        <taxon>Magnoliopsida</taxon>
        <taxon>eudicotyledons</taxon>
        <taxon>Gunneridae</taxon>
        <taxon>Pentapetalae</taxon>
        <taxon>rosids</taxon>
        <taxon>malvids</taxon>
        <taxon>Brassicales</taxon>
        <taxon>Brassicaceae</taxon>
        <taxon>Camelineae</taxon>
        <taxon>Camelina</taxon>
    </lineage>
</organism>
<reference evidence="5" key="1">
    <citation type="journal article" date="2014" name="Nat. Commun.">
        <title>The emerging biofuel crop Camelina sativa retains a highly undifferentiated hexaploid genome structure.</title>
        <authorList>
            <person name="Kagale S."/>
            <person name="Koh C."/>
            <person name="Nixon J."/>
            <person name="Bollina V."/>
            <person name="Clarke W.E."/>
            <person name="Tuteja R."/>
            <person name="Spillane C."/>
            <person name="Robinson S.J."/>
            <person name="Links M.G."/>
            <person name="Clarke C."/>
            <person name="Higgins E.E."/>
            <person name="Huebert T."/>
            <person name="Sharpe A.G."/>
            <person name="Parkin I.A."/>
        </authorList>
    </citation>
    <scope>NUCLEOTIDE SEQUENCE [LARGE SCALE GENOMIC DNA]</scope>
    <source>
        <strain evidence="5">cv. DH55</strain>
    </source>
</reference>
<gene>
    <name evidence="6" type="primary">LOC104759918</name>
</gene>
<dbReference type="PANTHER" id="PTHR33116:SF86">
    <property type="entry name" value="REVERSE TRANSCRIPTASE DOMAIN-CONTAINING PROTEIN"/>
    <property type="match status" value="1"/>
</dbReference>
<keyword evidence="5" id="KW-1185">Reference proteome</keyword>
<evidence type="ECO:0000259" key="3">
    <source>
        <dbReference type="Pfam" id="PF13456"/>
    </source>
</evidence>
<name>A0ABM0X5M3_CAMSA</name>
<feature type="chain" id="PRO_5045430096" evidence="1">
    <location>
        <begin position="21"/>
        <end position="742"/>
    </location>
</feature>